<dbReference type="Proteomes" id="UP000636956">
    <property type="component" value="Unassembled WGS sequence"/>
</dbReference>
<accession>A0A917PS15</accession>
<gene>
    <name evidence="2" type="ORF">GCM10011372_29340</name>
</gene>
<reference evidence="2" key="2">
    <citation type="submission" date="2020-09" db="EMBL/GenBank/DDBJ databases">
        <authorList>
            <person name="Sun Q."/>
            <person name="Zhou Y."/>
        </authorList>
    </citation>
    <scope>NUCLEOTIDE SEQUENCE</scope>
    <source>
        <strain evidence="2">CGMCC 1.8984</strain>
    </source>
</reference>
<dbReference type="AlphaFoldDB" id="A0A917PS15"/>
<protein>
    <recommendedName>
        <fullName evidence="1">Peptidase S33 tripeptidyl aminopeptidase-like C-terminal domain-containing protein</fullName>
    </recommendedName>
</protein>
<comment type="caution">
    <text evidence="2">The sequence shown here is derived from an EMBL/GenBank/DDBJ whole genome shotgun (WGS) entry which is preliminary data.</text>
</comment>
<name>A0A917PS15_9MICO</name>
<dbReference type="Gene3D" id="3.40.50.1820">
    <property type="entry name" value="alpha/beta hydrolase"/>
    <property type="match status" value="1"/>
</dbReference>
<organism evidence="2 3">
    <name type="scientific">Agromyces bauzanensis</name>
    <dbReference type="NCBI Taxonomy" id="1308924"/>
    <lineage>
        <taxon>Bacteria</taxon>
        <taxon>Bacillati</taxon>
        <taxon>Actinomycetota</taxon>
        <taxon>Actinomycetes</taxon>
        <taxon>Micrococcales</taxon>
        <taxon>Microbacteriaceae</taxon>
        <taxon>Agromyces</taxon>
    </lineage>
</organism>
<dbReference type="InterPro" id="IPR013595">
    <property type="entry name" value="Pept_S33_TAP-like_C"/>
</dbReference>
<dbReference type="RefSeq" id="WP_229662389.1">
    <property type="nucleotide sequence ID" value="NZ_BAABFW010000005.1"/>
</dbReference>
<proteinExistence type="predicted"/>
<evidence type="ECO:0000313" key="2">
    <source>
        <dbReference type="EMBL" id="GGJ88881.1"/>
    </source>
</evidence>
<evidence type="ECO:0000313" key="3">
    <source>
        <dbReference type="Proteomes" id="UP000636956"/>
    </source>
</evidence>
<dbReference type="Pfam" id="PF08386">
    <property type="entry name" value="Abhydrolase_4"/>
    <property type="match status" value="1"/>
</dbReference>
<dbReference type="InterPro" id="IPR029058">
    <property type="entry name" value="AB_hydrolase_fold"/>
</dbReference>
<dbReference type="EMBL" id="BMMD01000019">
    <property type="protein sequence ID" value="GGJ88881.1"/>
    <property type="molecule type" value="Genomic_DNA"/>
</dbReference>
<dbReference type="SUPFAM" id="SSF53474">
    <property type="entry name" value="alpha/beta-Hydrolases"/>
    <property type="match status" value="1"/>
</dbReference>
<keyword evidence="3" id="KW-1185">Reference proteome</keyword>
<reference evidence="2" key="1">
    <citation type="journal article" date="2014" name="Int. J. Syst. Evol. Microbiol.">
        <title>Complete genome sequence of Corynebacterium casei LMG S-19264T (=DSM 44701T), isolated from a smear-ripened cheese.</title>
        <authorList>
            <consortium name="US DOE Joint Genome Institute (JGI-PGF)"/>
            <person name="Walter F."/>
            <person name="Albersmeier A."/>
            <person name="Kalinowski J."/>
            <person name="Ruckert C."/>
        </authorList>
    </citation>
    <scope>NUCLEOTIDE SEQUENCE</scope>
    <source>
        <strain evidence="2">CGMCC 1.8984</strain>
    </source>
</reference>
<sequence>MRSAIAHLDVPVLLIAGELDVALPPRPAAAYASLFPRSEFAVVPNAGHSPWQDDPRGCVDTIARFLD</sequence>
<feature type="domain" description="Peptidase S33 tripeptidyl aminopeptidase-like C-terminal" evidence="1">
    <location>
        <begin position="9"/>
        <end position="66"/>
    </location>
</feature>
<evidence type="ECO:0000259" key="1">
    <source>
        <dbReference type="Pfam" id="PF08386"/>
    </source>
</evidence>